<evidence type="ECO:0000259" key="2">
    <source>
        <dbReference type="PROSITE" id="PS51644"/>
    </source>
</evidence>
<dbReference type="EnsemblMetazoa" id="XM_022803093">
    <property type="protein sequence ID" value="XP_022658828"/>
    <property type="gene ID" value="LOC111249339"/>
</dbReference>
<protein>
    <recommendedName>
        <fullName evidence="2">HTH OST-type domain-containing protein</fullName>
    </recommendedName>
</protein>
<dbReference type="InterPro" id="IPR041966">
    <property type="entry name" value="LOTUS-like"/>
</dbReference>
<dbReference type="InParanoid" id="A0A7M7JYL7"/>
<dbReference type="GeneID" id="111249339"/>
<dbReference type="Proteomes" id="UP000594260">
    <property type="component" value="Unplaced"/>
</dbReference>
<organism evidence="3 4">
    <name type="scientific">Varroa destructor</name>
    <name type="common">Honeybee mite</name>
    <dbReference type="NCBI Taxonomy" id="109461"/>
    <lineage>
        <taxon>Eukaryota</taxon>
        <taxon>Metazoa</taxon>
        <taxon>Ecdysozoa</taxon>
        <taxon>Arthropoda</taxon>
        <taxon>Chelicerata</taxon>
        <taxon>Arachnida</taxon>
        <taxon>Acari</taxon>
        <taxon>Parasitiformes</taxon>
        <taxon>Mesostigmata</taxon>
        <taxon>Gamasina</taxon>
        <taxon>Dermanyssoidea</taxon>
        <taxon>Varroidae</taxon>
        <taxon>Varroa</taxon>
    </lineage>
</organism>
<dbReference type="InterPro" id="IPR025605">
    <property type="entry name" value="OST-HTH/LOTUS_dom"/>
</dbReference>
<dbReference type="OrthoDB" id="341421at2759"/>
<name>A0A7M7JYL7_VARDE</name>
<accession>A0A7M7JYL7</accession>
<dbReference type="PROSITE" id="PS51644">
    <property type="entry name" value="HTH_OST"/>
    <property type="match status" value="1"/>
</dbReference>
<dbReference type="RefSeq" id="XP_022658828.1">
    <property type="nucleotide sequence ID" value="XM_022803093.1"/>
</dbReference>
<feature type="region of interest" description="Disordered" evidence="1">
    <location>
        <begin position="82"/>
        <end position="101"/>
    </location>
</feature>
<proteinExistence type="predicted"/>
<reference evidence="3" key="1">
    <citation type="submission" date="2021-01" db="UniProtKB">
        <authorList>
            <consortium name="EnsemblMetazoa"/>
        </authorList>
    </citation>
    <scope>IDENTIFICATION</scope>
</reference>
<dbReference type="Pfam" id="PF12872">
    <property type="entry name" value="OST-HTH"/>
    <property type="match status" value="1"/>
</dbReference>
<sequence length="458" mass="50558">MFATACVGFEKLQFLNVFSFFCTFQKVLLRGYRIHKGMEVPWESYGYSEPATFLRENFPDLLTVHESPVHKGVHLVTLKKEPQRAGRVSNSDGLNGTDDHSGFGAGSASIVSRTSLTSSIPSSCPDALRQIKMTKDHILKKPVPVQFQTYLTRLLKSYPTGISAKAFVEMFYMKSGAPLNYAMYGYPGHLSMFRDLDGVFRVETGTNGEHTLYPVSPFGSLPEGSKLRETVNTPSIESSTNDADPWTPYKYIIKDSQHTNFELVKRDLSADVSYSTNNQEPLTKSFDIKVGRCRQQLNDTQRLRSKPVNAAALQLETTAAVLTAKQSRTKAPQQQPPEKHNSLVFKETTPYGDLFIVELNRNLLVPTACLAALAGMASDQVLEELAECGLDPQDMKFLSGRVPDHKFLRVELARTNCPFIINADGSVADVISLVPIEMCSTVLRALAGSSEAALALVA</sequence>
<dbReference type="KEGG" id="vde:111249339"/>
<dbReference type="AlphaFoldDB" id="A0A7M7JYL7"/>
<feature type="domain" description="HTH OST-type" evidence="2">
    <location>
        <begin position="143"/>
        <end position="216"/>
    </location>
</feature>
<evidence type="ECO:0000313" key="4">
    <source>
        <dbReference type="Proteomes" id="UP000594260"/>
    </source>
</evidence>
<evidence type="ECO:0000313" key="3">
    <source>
        <dbReference type="EnsemblMetazoa" id="XP_022658828"/>
    </source>
</evidence>
<dbReference type="Gene3D" id="3.30.420.610">
    <property type="entry name" value="LOTUS domain-like"/>
    <property type="match status" value="1"/>
</dbReference>
<keyword evidence="4" id="KW-1185">Reference proteome</keyword>
<evidence type="ECO:0000256" key="1">
    <source>
        <dbReference type="SAM" id="MobiDB-lite"/>
    </source>
</evidence>